<keyword evidence="6" id="KW-0004">4Fe-4S</keyword>
<dbReference type="RefSeq" id="WP_051667660.1">
    <property type="nucleotide sequence ID" value="NZ_CP003923.1"/>
</dbReference>
<sequence>MNSIETLKEIAKTLNEGERIEDILQAVLVSLLETTGLKTGWIFLVSPQGKQRLVAQVGLPVGLMHQACAPLKEGSCYCVNKYNNGELHEPINIMNCKRLKLAVENDWGDTGGLSRHATIPIKAGSESLGLINIASPSIDTFSLKELELFETVAYQIGATIKRLNAYIEEQKQTALLSQLGKYLAYQRDVANEDDYLATVGETLQTFFGWKGVRFFYNEWSTFTGEEGDASKTVRLPFDQHLLELCVYDEGLSAGVESVLYEVLTHISLQLKQFKLNRQQQQLWRREERNRLARDLHDSVNQLLFSLILHAKGLERQLEDGDMKATVAHVHELGNQALVELKELIKQLRPEGLESGLAAKVEAYARLIGLAVVVEVEGLKKIAEPLEVCVWRLIQEGLNNCQKHAKTKDVVVRLLFGSEAVTVQIVDQGIGFDPDTVRKGMGFVNIKERVQEMGGTVTIVSARHRGTTVNISIPLVQGDNV</sequence>
<evidence type="ECO:0000256" key="6">
    <source>
        <dbReference type="ARBA" id="ARBA00022485"/>
    </source>
</evidence>
<evidence type="ECO:0000256" key="4">
    <source>
        <dbReference type="ARBA" id="ARBA00012438"/>
    </source>
</evidence>
<evidence type="ECO:0000256" key="14">
    <source>
        <dbReference type="ARBA" id="ARBA00023012"/>
    </source>
</evidence>
<dbReference type="Gene3D" id="3.30.450.40">
    <property type="match status" value="1"/>
</dbReference>
<evidence type="ECO:0000256" key="9">
    <source>
        <dbReference type="ARBA" id="ARBA00022723"/>
    </source>
</evidence>
<keyword evidence="11 19" id="KW-0418">Kinase</keyword>
<dbReference type="SMART" id="SM00387">
    <property type="entry name" value="HATPase_c"/>
    <property type="match status" value="1"/>
</dbReference>
<dbReference type="InterPro" id="IPR011712">
    <property type="entry name" value="Sig_transdc_His_kin_sub3_dim/P"/>
</dbReference>
<feature type="domain" description="Histidine kinase" evidence="18">
    <location>
        <begin position="290"/>
        <end position="476"/>
    </location>
</feature>
<dbReference type="EMBL" id="CP003923">
    <property type="protein sequence ID" value="AIC96086.1"/>
    <property type="molecule type" value="Genomic_DNA"/>
</dbReference>
<keyword evidence="20" id="KW-1185">Reference proteome</keyword>
<keyword evidence="13" id="KW-0408">Iron</keyword>
<dbReference type="SUPFAM" id="SSF55781">
    <property type="entry name" value="GAF domain-like"/>
    <property type="match status" value="1"/>
</dbReference>
<evidence type="ECO:0000256" key="7">
    <source>
        <dbReference type="ARBA" id="ARBA00022490"/>
    </source>
</evidence>
<dbReference type="Proteomes" id="UP000027142">
    <property type="component" value="Chromosome"/>
</dbReference>
<dbReference type="GO" id="GO:0005737">
    <property type="term" value="C:cytoplasm"/>
    <property type="evidence" value="ECO:0007669"/>
    <property type="project" value="UniProtKB-SubCell"/>
</dbReference>
<comment type="subcellular location">
    <subcellularLocation>
        <location evidence="3">Cytoplasm</location>
    </subcellularLocation>
</comment>
<evidence type="ECO:0000256" key="15">
    <source>
        <dbReference type="ARBA" id="ARBA00023014"/>
    </source>
</evidence>
<keyword evidence="14" id="KW-0902">Two-component regulatory system</keyword>
<evidence type="ECO:0000256" key="17">
    <source>
        <dbReference type="ARBA" id="ARBA00030800"/>
    </source>
</evidence>
<comment type="function">
    <text evidence="16">Member of the two-component regulatory system NreB/NreC involved in the control of dissimilatory nitrate/nitrite reduction in response to oxygen. NreB functions as a direct oxygen sensor histidine kinase which is autophosphorylated, in the absence of oxygen, probably at the conserved histidine residue, and transfers its phosphate group probably to a conserved aspartate residue of NreC. NreB/NreC activates the expression of the nitrate (narGHJI) and nitrite (nir) reductase operons, as well as the putative nitrate transporter gene narT.</text>
</comment>
<evidence type="ECO:0000256" key="5">
    <source>
        <dbReference type="ARBA" id="ARBA00017322"/>
    </source>
</evidence>
<keyword evidence="8" id="KW-0808">Transferase</keyword>
<dbReference type="Pfam" id="PF07730">
    <property type="entry name" value="HisKA_3"/>
    <property type="match status" value="1"/>
</dbReference>
<organism evidence="19 20">
    <name type="scientific">Shouchella lehensis G1</name>
    <dbReference type="NCBI Taxonomy" id="1246626"/>
    <lineage>
        <taxon>Bacteria</taxon>
        <taxon>Bacillati</taxon>
        <taxon>Bacillota</taxon>
        <taxon>Bacilli</taxon>
        <taxon>Bacillales</taxon>
        <taxon>Bacillaceae</taxon>
        <taxon>Shouchella</taxon>
    </lineage>
</organism>
<evidence type="ECO:0000313" key="19">
    <source>
        <dbReference type="EMBL" id="AIC96086.1"/>
    </source>
</evidence>
<dbReference type="AlphaFoldDB" id="A0A060LXX6"/>
<comment type="catalytic activity">
    <reaction evidence="1">
        <text>ATP + protein L-histidine = ADP + protein N-phospho-L-histidine.</text>
        <dbReference type="EC" id="2.7.13.3"/>
    </reaction>
</comment>
<dbReference type="PANTHER" id="PTHR24421">
    <property type="entry name" value="NITRATE/NITRITE SENSOR PROTEIN NARX-RELATED"/>
    <property type="match status" value="1"/>
</dbReference>
<dbReference type="Pfam" id="PF13185">
    <property type="entry name" value="GAF_2"/>
    <property type="match status" value="1"/>
</dbReference>
<dbReference type="eggNOG" id="COG4585">
    <property type="taxonomic scope" value="Bacteria"/>
</dbReference>
<dbReference type="SUPFAM" id="SSF55874">
    <property type="entry name" value="ATPase domain of HSP90 chaperone/DNA topoisomerase II/histidine kinase"/>
    <property type="match status" value="1"/>
</dbReference>
<evidence type="ECO:0000256" key="2">
    <source>
        <dbReference type="ARBA" id="ARBA00001966"/>
    </source>
</evidence>
<dbReference type="PROSITE" id="PS50109">
    <property type="entry name" value="HIS_KIN"/>
    <property type="match status" value="1"/>
</dbReference>
<dbReference type="PATRIC" id="fig|1246626.3.peg.3528"/>
<dbReference type="Gene3D" id="1.20.5.1930">
    <property type="match status" value="1"/>
</dbReference>
<dbReference type="InterPro" id="IPR004358">
    <property type="entry name" value="Sig_transdc_His_kin-like_C"/>
</dbReference>
<dbReference type="GO" id="GO:0005524">
    <property type="term" value="F:ATP binding"/>
    <property type="evidence" value="ECO:0007669"/>
    <property type="project" value="UniProtKB-KW"/>
</dbReference>
<evidence type="ECO:0000256" key="12">
    <source>
        <dbReference type="ARBA" id="ARBA00022840"/>
    </source>
</evidence>
<dbReference type="InterPro" id="IPR029016">
    <property type="entry name" value="GAF-like_dom_sf"/>
</dbReference>
<dbReference type="InterPro" id="IPR005467">
    <property type="entry name" value="His_kinase_dom"/>
</dbReference>
<dbReference type="SMART" id="SM00065">
    <property type="entry name" value="GAF"/>
    <property type="match status" value="1"/>
</dbReference>
<dbReference type="GO" id="GO:0046872">
    <property type="term" value="F:metal ion binding"/>
    <property type="evidence" value="ECO:0007669"/>
    <property type="project" value="UniProtKB-KW"/>
</dbReference>
<keyword evidence="7" id="KW-0963">Cytoplasm</keyword>
<dbReference type="KEGG" id="ble:BleG1_3539"/>
<evidence type="ECO:0000256" key="16">
    <source>
        <dbReference type="ARBA" id="ARBA00024827"/>
    </source>
</evidence>
<dbReference type="GO" id="GO:0016020">
    <property type="term" value="C:membrane"/>
    <property type="evidence" value="ECO:0007669"/>
    <property type="project" value="InterPro"/>
</dbReference>
<evidence type="ECO:0000256" key="3">
    <source>
        <dbReference type="ARBA" id="ARBA00004496"/>
    </source>
</evidence>
<dbReference type="HOGENOM" id="CLU_000445_20_12_9"/>
<dbReference type="InterPro" id="IPR050482">
    <property type="entry name" value="Sensor_HK_TwoCompSys"/>
</dbReference>
<dbReference type="GO" id="GO:0046983">
    <property type="term" value="F:protein dimerization activity"/>
    <property type="evidence" value="ECO:0007669"/>
    <property type="project" value="InterPro"/>
</dbReference>
<dbReference type="Gene3D" id="3.30.565.10">
    <property type="entry name" value="Histidine kinase-like ATPase, C-terminal domain"/>
    <property type="match status" value="1"/>
</dbReference>
<keyword evidence="9" id="KW-0479">Metal-binding</keyword>
<evidence type="ECO:0000259" key="18">
    <source>
        <dbReference type="PROSITE" id="PS50109"/>
    </source>
</evidence>
<dbReference type="InterPro" id="IPR036890">
    <property type="entry name" value="HATPase_C_sf"/>
</dbReference>
<evidence type="ECO:0000256" key="10">
    <source>
        <dbReference type="ARBA" id="ARBA00022741"/>
    </source>
</evidence>
<evidence type="ECO:0000256" key="8">
    <source>
        <dbReference type="ARBA" id="ARBA00022679"/>
    </source>
</evidence>
<dbReference type="PANTHER" id="PTHR24421:SF40">
    <property type="entry name" value="SENSOR HISTIDINE KINASE YHCY"/>
    <property type="match status" value="1"/>
</dbReference>
<dbReference type="GO" id="GO:0051539">
    <property type="term" value="F:4 iron, 4 sulfur cluster binding"/>
    <property type="evidence" value="ECO:0007669"/>
    <property type="project" value="UniProtKB-KW"/>
</dbReference>
<name>A0A060LXX6_9BACI</name>
<dbReference type="PRINTS" id="PR00344">
    <property type="entry name" value="BCTRLSENSOR"/>
</dbReference>
<dbReference type="GO" id="GO:0000155">
    <property type="term" value="F:phosphorelay sensor kinase activity"/>
    <property type="evidence" value="ECO:0007669"/>
    <property type="project" value="InterPro"/>
</dbReference>
<proteinExistence type="predicted"/>
<dbReference type="Pfam" id="PF02518">
    <property type="entry name" value="HATPase_c"/>
    <property type="match status" value="1"/>
</dbReference>
<evidence type="ECO:0000256" key="13">
    <source>
        <dbReference type="ARBA" id="ARBA00023004"/>
    </source>
</evidence>
<comment type="cofactor">
    <cofactor evidence="2">
        <name>[4Fe-4S] cluster</name>
        <dbReference type="ChEBI" id="CHEBI:49883"/>
    </cofactor>
</comment>
<dbReference type="InterPro" id="IPR003594">
    <property type="entry name" value="HATPase_dom"/>
</dbReference>
<keyword evidence="15" id="KW-0411">Iron-sulfur</keyword>
<dbReference type="InterPro" id="IPR003018">
    <property type="entry name" value="GAF"/>
</dbReference>
<gene>
    <name evidence="19" type="ORF">BleG1_3539</name>
</gene>
<dbReference type="EC" id="2.7.13.3" evidence="4"/>
<reference evidence="19 20" key="1">
    <citation type="journal article" date="2014" name="Gene">
        <title>A comparative genomic analysis of the alkalitolerant soil bacterium Bacillus lehensis G1.</title>
        <authorList>
            <person name="Noor Y.M."/>
            <person name="Samsulrizal N.H."/>
            <person name="Jema'on N.A."/>
            <person name="Low K.O."/>
            <person name="Ramli A.N."/>
            <person name="Alias N.I."/>
            <person name="Damis S.I."/>
            <person name="Fuzi S.F."/>
            <person name="Isa M.N."/>
            <person name="Murad A.M."/>
            <person name="Raih M.F."/>
            <person name="Bakar F.D."/>
            <person name="Najimudin N."/>
            <person name="Mahadi N.M."/>
            <person name="Illias R.M."/>
        </authorList>
    </citation>
    <scope>NUCLEOTIDE SEQUENCE [LARGE SCALE GENOMIC DNA]</scope>
    <source>
        <strain evidence="19 20">G1</strain>
    </source>
</reference>
<protein>
    <recommendedName>
        <fullName evidence="5">Oxygen sensor histidine kinase NreB</fullName>
        <ecNumber evidence="4">2.7.13.3</ecNumber>
    </recommendedName>
    <alternativeName>
        <fullName evidence="17">Nitrogen regulation protein B</fullName>
    </alternativeName>
</protein>
<accession>A0A060LXX6</accession>
<dbReference type="OrthoDB" id="9795828at2"/>
<keyword evidence="10" id="KW-0547">Nucleotide-binding</keyword>
<evidence type="ECO:0000313" key="20">
    <source>
        <dbReference type="Proteomes" id="UP000027142"/>
    </source>
</evidence>
<dbReference type="CDD" id="cd16917">
    <property type="entry name" value="HATPase_UhpB-NarQ-NarX-like"/>
    <property type="match status" value="1"/>
</dbReference>
<dbReference type="STRING" id="1246626.BleG1_3539"/>
<evidence type="ECO:0000256" key="11">
    <source>
        <dbReference type="ARBA" id="ARBA00022777"/>
    </source>
</evidence>
<evidence type="ECO:0000256" key="1">
    <source>
        <dbReference type="ARBA" id="ARBA00000085"/>
    </source>
</evidence>
<dbReference type="eggNOG" id="COG2203">
    <property type="taxonomic scope" value="Bacteria"/>
</dbReference>
<keyword evidence="12" id="KW-0067">ATP-binding</keyword>